<protein>
    <recommendedName>
        <fullName evidence="6">Delta 8-(E)-sphingolipid desaturase</fullName>
        <ecNumber evidence="5">1.14.19.18</ecNumber>
    </recommendedName>
</protein>
<evidence type="ECO:0000256" key="11">
    <source>
        <dbReference type="ARBA" id="ARBA00022989"/>
    </source>
</evidence>
<evidence type="ECO:0000256" key="2">
    <source>
        <dbReference type="ARBA" id="ARBA00004760"/>
    </source>
</evidence>
<evidence type="ECO:0000256" key="10">
    <source>
        <dbReference type="ARBA" id="ARBA00022919"/>
    </source>
</evidence>
<accession>A0AAN6LVT4</accession>
<comment type="similarity">
    <text evidence="4">Belongs to the fatty acid desaturase type 1 family.</text>
</comment>
<evidence type="ECO:0000313" key="20">
    <source>
        <dbReference type="Proteomes" id="UP001280581"/>
    </source>
</evidence>
<keyword evidence="14" id="KW-0443">Lipid metabolism</keyword>
<dbReference type="InterPro" id="IPR001199">
    <property type="entry name" value="Cyt_B5-like_heme/steroid-bd"/>
</dbReference>
<dbReference type="GO" id="GO:0006665">
    <property type="term" value="P:sphingolipid metabolic process"/>
    <property type="evidence" value="ECO:0007669"/>
    <property type="project" value="UniProtKB-KW"/>
</dbReference>
<evidence type="ECO:0000256" key="1">
    <source>
        <dbReference type="ARBA" id="ARBA00004141"/>
    </source>
</evidence>
<dbReference type="InterPro" id="IPR012171">
    <property type="entry name" value="Fatty_acid_desaturase"/>
</dbReference>
<dbReference type="InterPro" id="IPR005804">
    <property type="entry name" value="FA_desaturase_dom"/>
</dbReference>
<comment type="pathway">
    <text evidence="2">Lipid metabolism; sphingolipid metabolism.</text>
</comment>
<evidence type="ECO:0000256" key="7">
    <source>
        <dbReference type="ARBA" id="ARBA00022617"/>
    </source>
</evidence>
<evidence type="ECO:0000256" key="6">
    <source>
        <dbReference type="ARBA" id="ARBA00016939"/>
    </source>
</evidence>
<feature type="transmembrane region" description="Helical" evidence="17">
    <location>
        <begin position="233"/>
        <end position="257"/>
    </location>
</feature>
<evidence type="ECO:0000256" key="12">
    <source>
        <dbReference type="ARBA" id="ARBA00023002"/>
    </source>
</evidence>
<keyword evidence="12" id="KW-0560">Oxidoreductase</keyword>
<dbReference type="CDD" id="cd03506">
    <property type="entry name" value="Delta6-FADS-like"/>
    <property type="match status" value="1"/>
</dbReference>
<dbReference type="GO" id="GO:0016717">
    <property type="term" value="F:oxidoreductase activity, acting on paired donors, with oxidation of a pair of donors resulting in the reduction of molecular oxygen to two molecules of water"/>
    <property type="evidence" value="ECO:0007669"/>
    <property type="project" value="TreeGrafter"/>
</dbReference>
<dbReference type="PANTHER" id="PTHR19353">
    <property type="entry name" value="FATTY ACID DESATURASE 2"/>
    <property type="match status" value="1"/>
</dbReference>
<feature type="compositionally biased region" description="Polar residues" evidence="16">
    <location>
        <begin position="140"/>
        <end position="149"/>
    </location>
</feature>
<keyword evidence="9" id="KW-0479">Metal-binding</keyword>
<feature type="region of interest" description="Disordered" evidence="16">
    <location>
        <begin position="110"/>
        <end position="149"/>
    </location>
</feature>
<keyword evidence="7" id="KW-0349">Heme</keyword>
<feature type="transmembrane region" description="Helical" evidence="17">
    <location>
        <begin position="396"/>
        <end position="415"/>
    </location>
</feature>
<organism evidence="19 20">
    <name type="scientific">Pseudopithomyces chartarum</name>
    <dbReference type="NCBI Taxonomy" id="1892770"/>
    <lineage>
        <taxon>Eukaryota</taxon>
        <taxon>Fungi</taxon>
        <taxon>Dikarya</taxon>
        <taxon>Ascomycota</taxon>
        <taxon>Pezizomycotina</taxon>
        <taxon>Dothideomycetes</taxon>
        <taxon>Pleosporomycetidae</taxon>
        <taxon>Pleosporales</taxon>
        <taxon>Massarineae</taxon>
        <taxon>Didymosphaeriaceae</taxon>
        <taxon>Pseudopithomyces</taxon>
    </lineage>
</organism>
<evidence type="ECO:0000256" key="14">
    <source>
        <dbReference type="ARBA" id="ARBA00023098"/>
    </source>
</evidence>
<proteinExistence type="inferred from homology"/>
<feature type="region of interest" description="Disordered" evidence="16">
    <location>
        <begin position="580"/>
        <end position="653"/>
    </location>
</feature>
<sequence length="653" mass="74126">MAAQARKTRILSRREIEGLIAEGRQIIVVDGKVLKVDAWLAYHPGGDKAIRHMVGRDATDEVQRFHSPQTLKLTERYQIGRIDGRWLNFVPPIQGGKYRTREELDKISEEEYLDSCSSDPESTSTVSSGAQSPIFEPADQPTSSLRKRNVTASSSVSSVELEQPAAPAKMTVLDARTQEELDFDKAKYPSLDPQAQDDIVQKYRALHDRIEVEGLYTCNYWTGYGVECLRFSLAFALFLLCLRTGWYITAAFPLGFLWHQLAFVVHDAAHMGVTHNFYIDSTLAMFVASYCGGLSACWWKQNHNVHHLVTNSPEHDPDIEHMPFFAISHRFLENLTSSYYNFTMKYDAFAKFMINIQHYTYYPIMTVGRFNLYRLGWAYLFLGQGPRKGQAWWFRYFEIVGQLFFWTWFGYLVVYKSIPGAWNRFAFVMISHAITAPLHVQITLSHFAMSTSDLGVTESFPQKMLRTTMDVDCPPWLDFFHGGLQFQAIHHLYPRIPRHNLRRAQKLVQEFCDEVDIPISVIGLRQQTQLGCGFDIPPIHIVLKRDTLNHQTQSSITPHHTTPSIVPSPTLRVPLLYTKTNINTQNAIPTTRNPTPDPTPTPPPPPASSPSNTPTPNIPTPAPHSSPRTPTSTIASSKPPSSRTFSPENPSRK</sequence>
<comment type="caution">
    <text evidence="19">The sequence shown here is derived from an EMBL/GenBank/DDBJ whole genome shotgun (WGS) entry which is preliminary data.</text>
</comment>
<name>A0AAN6LVT4_9PLEO</name>
<keyword evidence="8 17" id="KW-0812">Transmembrane</keyword>
<evidence type="ECO:0000256" key="17">
    <source>
        <dbReference type="SAM" id="Phobius"/>
    </source>
</evidence>
<feature type="transmembrane region" description="Helical" evidence="17">
    <location>
        <begin position="421"/>
        <end position="440"/>
    </location>
</feature>
<keyword evidence="20" id="KW-1185">Reference proteome</keyword>
<gene>
    <name evidence="19" type="ORF">GRF29_96g1788416</name>
</gene>
<evidence type="ECO:0000256" key="8">
    <source>
        <dbReference type="ARBA" id="ARBA00022692"/>
    </source>
</evidence>
<evidence type="ECO:0000256" key="15">
    <source>
        <dbReference type="ARBA" id="ARBA00023136"/>
    </source>
</evidence>
<comment type="subcellular location">
    <subcellularLocation>
        <location evidence="1">Membrane</location>
        <topology evidence="1">Multi-pass membrane protein</topology>
    </subcellularLocation>
</comment>
<dbReference type="Proteomes" id="UP001280581">
    <property type="component" value="Unassembled WGS sequence"/>
</dbReference>
<evidence type="ECO:0000313" key="19">
    <source>
        <dbReference type="EMBL" id="KAK3208201.1"/>
    </source>
</evidence>
<dbReference type="EC" id="1.14.19.18" evidence="5"/>
<dbReference type="PROSITE" id="PS50255">
    <property type="entry name" value="CYTOCHROME_B5_2"/>
    <property type="match status" value="1"/>
</dbReference>
<dbReference type="Pfam" id="PF00173">
    <property type="entry name" value="Cyt-b5"/>
    <property type="match status" value="1"/>
</dbReference>
<evidence type="ECO:0000256" key="16">
    <source>
        <dbReference type="SAM" id="MobiDB-lite"/>
    </source>
</evidence>
<dbReference type="SUPFAM" id="SSF55856">
    <property type="entry name" value="Cytochrome b5-like heme/steroid binding domain"/>
    <property type="match status" value="1"/>
</dbReference>
<feature type="compositionally biased region" description="Pro residues" evidence="16">
    <location>
        <begin position="595"/>
        <end position="608"/>
    </location>
</feature>
<dbReference type="InterPro" id="IPR036400">
    <property type="entry name" value="Cyt_B5-like_heme/steroid_sf"/>
</dbReference>
<evidence type="ECO:0000256" key="3">
    <source>
        <dbReference type="ARBA" id="ARBA00004991"/>
    </source>
</evidence>
<evidence type="ECO:0000256" key="9">
    <source>
        <dbReference type="ARBA" id="ARBA00022723"/>
    </source>
</evidence>
<comment type="pathway">
    <text evidence="3">Sphingolipid metabolism.</text>
</comment>
<feature type="compositionally biased region" description="Low complexity" evidence="16">
    <location>
        <begin position="114"/>
        <end position="128"/>
    </location>
</feature>
<dbReference type="Pfam" id="PF00487">
    <property type="entry name" value="FA_desaturase"/>
    <property type="match status" value="1"/>
</dbReference>
<evidence type="ECO:0000256" key="4">
    <source>
        <dbReference type="ARBA" id="ARBA00009295"/>
    </source>
</evidence>
<dbReference type="GO" id="GO:0016020">
    <property type="term" value="C:membrane"/>
    <property type="evidence" value="ECO:0007669"/>
    <property type="project" value="UniProtKB-SubCell"/>
</dbReference>
<reference evidence="19 20" key="1">
    <citation type="submission" date="2021-02" db="EMBL/GenBank/DDBJ databases">
        <title>Genome assembly of Pseudopithomyces chartarum.</title>
        <authorList>
            <person name="Jauregui R."/>
            <person name="Singh J."/>
            <person name="Voisey C."/>
        </authorList>
    </citation>
    <scope>NUCLEOTIDE SEQUENCE [LARGE SCALE GENOMIC DNA]</scope>
    <source>
        <strain evidence="19 20">AGR01</strain>
    </source>
</reference>
<keyword evidence="15 17" id="KW-0472">Membrane</keyword>
<dbReference type="SMART" id="SM01117">
    <property type="entry name" value="Cyt-b5"/>
    <property type="match status" value="1"/>
</dbReference>
<evidence type="ECO:0000256" key="13">
    <source>
        <dbReference type="ARBA" id="ARBA00023004"/>
    </source>
</evidence>
<keyword evidence="10" id="KW-0746">Sphingolipid metabolism</keyword>
<evidence type="ECO:0000256" key="5">
    <source>
        <dbReference type="ARBA" id="ARBA00012019"/>
    </source>
</evidence>
<evidence type="ECO:0000259" key="18">
    <source>
        <dbReference type="PROSITE" id="PS50255"/>
    </source>
</evidence>
<keyword evidence="13" id="KW-0408">Iron</keyword>
<dbReference type="PANTHER" id="PTHR19353:SF30">
    <property type="entry name" value="DELTA 8-(E)-SPHINGOLIPID DESATURASE"/>
    <property type="match status" value="1"/>
</dbReference>
<keyword evidence="11 17" id="KW-1133">Transmembrane helix</keyword>
<feature type="domain" description="Cytochrome b5 heme-binding" evidence="18">
    <location>
        <begin position="8"/>
        <end position="83"/>
    </location>
</feature>
<dbReference type="EMBL" id="WVTA01000008">
    <property type="protein sequence ID" value="KAK3208201.1"/>
    <property type="molecule type" value="Genomic_DNA"/>
</dbReference>
<feature type="transmembrane region" description="Helical" evidence="17">
    <location>
        <begin position="277"/>
        <end position="299"/>
    </location>
</feature>
<dbReference type="GO" id="GO:0046872">
    <property type="term" value="F:metal ion binding"/>
    <property type="evidence" value="ECO:0007669"/>
    <property type="project" value="UniProtKB-KW"/>
</dbReference>
<feature type="compositionally biased region" description="Polar residues" evidence="16">
    <location>
        <begin position="626"/>
        <end position="653"/>
    </location>
</feature>
<dbReference type="AlphaFoldDB" id="A0AAN6LVT4"/>
<dbReference type="Gene3D" id="3.10.120.10">
    <property type="entry name" value="Cytochrome b5-like heme/steroid binding domain"/>
    <property type="match status" value="1"/>
</dbReference>